<evidence type="ECO:0000256" key="6">
    <source>
        <dbReference type="ARBA" id="ARBA00023053"/>
    </source>
</evidence>
<feature type="transmembrane region" description="Helical" evidence="10">
    <location>
        <begin position="269"/>
        <end position="287"/>
    </location>
</feature>
<keyword evidence="9" id="KW-0739">Sodium transport</keyword>
<dbReference type="EMBL" id="JACWMT010000001">
    <property type="protein sequence ID" value="MBD1270239.1"/>
    <property type="molecule type" value="Genomic_DNA"/>
</dbReference>
<proteinExistence type="predicted"/>
<dbReference type="GO" id="GO:0015385">
    <property type="term" value="F:sodium:proton antiporter activity"/>
    <property type="evidence" value="ECO:0007669"/>
    <property type="project" value="InterPro"/>
</dbReference>
<dbReference type="GO" id="GO:0098719">
    <property type="term" value="P:sodium ion import across plasma membrane"/>
    <property type="evidence" value="ECO:0007669"/>
    <property type="project" value="TreeGrafter"/>
</dbReference>
<evidence type="ECO:0000256" key="10">
    <source>
        <dbReference type="SAM" id="Phobius"/>
    </source>
</evidence>
<gene>
    <name evidence="13" type="ORF">BJ975_002478</name>
    <name evidence="12" type="ORF">IDH50_08355</name>
</gene>
<dbReference type="InterPro" id="IPR006153">
    <property type="entry name" value="Cation/H_exchanger_TM"/>
</dbReference>
<reference evidence="12" key="2">
    <citation type="submission" date="2020-09" db="EMBL/GenBank/DDBJ databases">
        <title>Novel species in genus Aeromicrobium.</title>
        <authorList>
            <person name="Zhang G."/>
        </authorList>
    </citation>
    <scope>NUCLEOTIDE SEQUENCE</scope>
    <source>
        <strain evidence="12">SSW1-57</strain>
    </source>
</reference>
<keyword evidence="7" id="KW-0406">Ion transport</keyword>
<keyword evidence="2" id="KW-0813">Transport</keyword>
<keyword evidence="6" id="KW-0915">Sodium</keyword>
<evidence type="ECO:0000256" key="9">
    <source>
        <dbReference type="ARBA" id="ARBA00023201"/>
    </source>
</evidence>
<evidence type="ECO:0000256" key="5">
    <source>
        <dbReference type="ARBA" id="ARBA00022989"/>
    </source>
</evidence>
<feature type="domain" description="Cation/H+ exchanger transmembrane" evidence="11">
    <location>
        <begin position="11"/>
        <end position="437"/>
    </location>
</feature>
<dbReference type="PANTHER" id="PTHR10110:SF86">
    <property type="entry name" value="SODIUM_HYDROGEN EXCHANGER 7"/>
    <property type="match status" value="1"/>
</dbReference>
<keyword evidence="4 10" id="KW-0812">Transmembrane</keyword>
<name>A0A8I0FTT8_9ACTN</name>
<dbReference type="RefSeq" id="WP_179426398.1">
    <property type="nucleotide sequence ID" value="NZ_BAAAMP010000002.1"/>
</dbReference>
<feature type="transmembrane region" description="Helical" evidence="10">
    <location>
        <begin position="180"/>
        <end position="201"/>
    </location>
</feature>
<evidence type="ECO:0000313" key="13">
    <source>
        <dbReference type="EMBL" id="NYI39103.1"/>
    </source>
</evidence>
<sequence>MDSILVAVLVVTAIVSASVLAPRIGTAAPLVLLAIGLVVSLLPFTPEFEVDPELILAGLLPPLLYSAAVNMPTMDFRRDFRTISGLSVLLVIVSSLVLGGVFMLVIPGLDFALAVALGAIVSPTDAVATSIAKRLGVPSRVVTVLEGESLLNDATALVLLRSAVAATAASVSLAGILVDFVWAVVGAVSIGWIVGAVVLRIRARIEDAALTTAISFTVPFVAFLPAEHLGASGLVAAVTAGLVMGHGQARHLGPKQRLSDRQNWRTIELLLEGLVFLVMGLEVSALVQDVEETTEGGVLRAMVLAAVALAVALAIRAVYTLAIVVMERRRYRRSPQLREALDEWSTKVEGSEHPRAERLRRRLRRFSADIDFYDASRFGRREGFILVWAGMRGAVTLAAAQTLPTDTENRSLLVLVAFFVALTSLVVQGGTLAWFVRRLGLAGQEEGVDDEWQRLNARMMAAAGDVLDDVELPAGLGDVRGRVTQAMQDESFDPAVMYDVRLEIIERQRQVLLQERAEGTYSSEVLTRMLAQLDADQIGIELRRSGDSA</sequence>
<evidence type="ECO:0000259" key="11">
    <source>
        <dbReference type="Pfam" id="PF00999"/>
    </source>
</evidence>
<comment type="caution">
    <text evidence="12">The sequence shown here is derived from an EMBL/GenBank/DDBJ whole genome shotgun (WGS) entry which is preliminary data.</text>
</comment>
<dbReference type="GO" id="GO:0005886">
    <property type="term" value="C:plasma membrane"/>
    <property type="evidence" value="ECO:0007669"/>
    <property type="project" value="UniProtKB-SubCell"/>
</dbReference>
<evidence type="ECO:0000256" key="8">
    <source>
        <dbReference type="ARBA" id="ARBA00023136"/>
    </source>
</evidence>
<evidence type="ECO:0000256" key="2">
    <source>
        <dbReference type="ARBA" id="ARBA00022448"/>
    </source>
</evidence>
<dbReference type="InterPro" id="IPR018422">
    <property type="entry name" value="Cation/H_exchanger_CPA1"/>
</dbReference>
<evidence type="ECO:0000256" key="1">
    <source>
        <dbReference type="ARBA" id="ARBA00004651"/>
    </source>
</evidence>
<reference evidence="13 14" key="1">
    <citation type="submission" date="2020-07" db="EMBL/GenBank/DDBJ databases">
        <title>Sequencing the genomes of 1000 actinobacteria strains.</title>
        <authorList>
            <person name="Klenk H.-P."/>
        </authorList>
    </citation>
    <scope>NUCLEOTIDE SEQUENCE [LARGE SCALE GENOMIC DNA]</scope>
    <source>
        <strain evidence="13 14">DSM 19087</strain>
    </source>
</reference>
<comment type="subcellular location">
    <subcellularLocation>
        <location evidence="1">Cell membrane</location>
        <topology evidence="1">Multi-pass membrane protein</topology>
    </subcellularLocation>
</comment>
<dbReference type="EMBL" id="JACBZN010000001">
    <property type="protein sequence ID" value="NYI39103.1"/>
    <property type="molecule type" value="Genomic_DNA"/>
</dbReference>
<dbReference type="GO" id="GO:0051453">
    <property type="term" value="P:regulation of intracellular pH"/>
    <property type="evidence" value="ECO:0007669"/>
    <property type="project" value="TreeGrafter"/>
</dbReference>
<protein>
    <submittedName>
        <fullName evidence="13">CPA1 family monovalent cation:H+ antiporter</fullName>
    </submittedName>
    <submittedName>
        <fullName evidence="12">Cation:proton antiporter</fullName>
    </submittedName>
</protein>
<dbReference type="Pfam" id="PF00999">
    <property type="entry name" value="Na_H_Exchanger"/>
    <property type="match status" value="1"/>
</dbReference>
<evidence type="ECO:0000256" key="4">
    <source>
        <dbReference type="ARBA" id="ARBA00022692"/>
    </source>
</evidence>
<feature type="transmembrane region" description="Helical" evidence="10">
    <location>
        <begin position="54"/>
        <end position="71"/>
    </location>
</feature>
<feature type="transmembrane region" description="Helical" evidence="10">
    <location>
        <begin position="83"/>
        <end position="105"/>
    </location>
</feature>
<feature type="transmembrane region" description="Helical" evidence="10">
    <location>
        <begin position="299"/>
        <end position="325"/>
    </location>
</feature>
<organism evidence="12 15">
    <name type="scientific">Aeromicrobium tamlense</name>
    <dbReference type="NCBI Taxonomy" id="375541"/>
    <lineage>
        <taxon>Bacteria</taxon>
        <taxon>Bacillati</taxon>
        <taxon>Actinomycetota</taxon>
        <taxon>Actinomycetes</taxon>
        <taxon>Propionibacteriales</taxon>
        <taxon>Nocardioidaceae</taxon>
        <taxon>Aeromicrobium</taxon>
    </lineage>
</organism>
<evidence type="ECO:0000313" key="14">
    <source>
        <dbReference type="Proteomes" id="UP000587211"/>
    </source>
</evidence>
<evidence type="ECO:0000256" key="7">
    <source>
        <dbReference type="ARBA" id="ARBA00023065"/>
    </source>
</evidence>
<keyword evidence="3" id="KW-1003">Cell membrane</keyword>
<evidence type="ECO:0000313" key="12">
    <source>
        <dbReference type="EMBL" id="MBD1270239.1"/>
    </source>
</evidence>
<dbReference type="AlphaFoldDB" id="A0A8I0FTT8"/>
<dbReference type="Gene3D" id="6.10.140.1330">
    <property type="match status" value="1"/>
</dbReference>
<feature type="transmembrane region" description="Helical" evidence="10">
    <location>
        <begin position="412"/>
        <end position="436"/>
    </location>
</feature>
<keyword evidence="5 10" id="KW-1133">Transmembrane helix</keyword>
<evidence type="ECO:0000313" key="15">
    <source>
        <dbReference type="Proteomes" id="UP000659061"/>
    </source>
</evidence>
<dbReference type="GO" id="GO:0015386">
    <property type="term" value="F:potassium:proton antiporter activity"/>
    <property type="evidence" value="ECO:0007669"/>
    <property type="project" value="TreeGrafter"/>
</dbReference>
<keyword evidence="14" id="KW-1185">Reference proteome</keyword>
<dbReference type="Proteomes" id="UP000587211">
    <property type="component" value="Unassembled WGS sequence"/>
</dbReference>
<dbReference type="PANTHER" id="PTHR10110">
    <property type="entry name" value="SODIUM/HYDROGEN EXCHANGER"/>
    <property type="match status" value="1"/>
</dbReference>
<keyword evidence="8 10" id="KW-0472">Membrane</keyword>
<dbReference type="Proteomes" id="UP000659061">
    <property type="component" value="Unassembled WGS sequence"/>
</dbReference>
<accession>A0A8I0FTT8</accession>
<evidence type="ECO:0000256" key="3">
    <source>
        <dbReference type="ARBA" id="ARBA00022475"/>
    </source>
</evidence>